<feature type="domain" description="Pseudouridine synthase RsuA/RluA-like" evidence="1">
    <location>
        <begin position="39"/>
        <end position="199"/>
    </location>
</feature>
<evidence type="ECO:0000313" key="3">
    <source>
        <dbReference type="Proteomes" id="UP000541610"/>
    </source>
</evidence>
<dbReference type="SUPFAM" id="SSF55120">
    <property type="entry name" value="Pseudouridine synthase"/>
    <property type="match status" value="1"/>
</dbReference>
<accession>A0A7J6P9W9</accession>
<evidence type="ECO:0000313" key="2">
    <source>
        <dbReference type="EMBL" id="KAF4692964.1"/>
    </source>
</evidence>
<dbReference type="Proteomes" id="UP000541610">
    <property type="component" value="Unassembled WGS sequence"/>
</dbReference>
<dbReference type="InterPro" id="IPR006145">
    <property type="entry name" value="PsdUridine_synth_RsuA/RluA"/>
</dbReference>
<dbReference type="OrthoDB" id="428658at2759"/>
<dbReference type="CDD" id="cd02869">
    <property type="entry name" value="PseudoU_synth_RluA_like"/>
    <property type="match status" value="1"/>
</dbReference>
<dbReference type="InterPro" id="IPR020103">
    <property type="entry name" value="PsdUridine_synth_cat_dom_sf"/>
</dbReference>
<dbReference type="GO" id="GO:0000455">
    <property type="term" value="P:enzyme-directed rRNA pseudouridine synthesis"/>
    <property type="evidence" value="ECO:0007669"/>
    <property type="project" value="TreeGrafter"/>
</dbReference>
<reference evidence="2 3" key="1">
    <citation type="submission" date="2020-04" db="EMBL/GenBank/DDBJ databases">
        <title>Perkinsus olseni comparative genomics.</title>
        <authorList>
            <person name="Bogema D.R."/>
        </authorList>
    </citation>
    <scope>NUCLEOTIDE SEQUENCE [LARGE SCALE GENOMIC DNA]</scope>
    <source>
        <strain evidence="2">00978-12</strain>
    </source>
</reference>
<gene>
    <name evidence="2" type="ORF">FOZ60_012195</name>
</gene>
<name>A0A7J6P9W9_PEROL</name>
<dbReference type="GO" id="GO:0009982">
    <property type="term" value="F:pseudouridine synthase activity"/>
    <property type="evidence" value="ECO:0007669"/>
    <property type="project" value="InterPro"/>
</dbReference>
<proteinExistence type="predicted"/>
<protein>
    <recommendedName>
        <fullName evidence="1">Pseudouridine synthase RsuA/RluA-like domain-containing protein</fullName>
    </recommendedName>
</protein>
<dbReference type="PANTHER" id="PTHR21600">
    <property type="entry name" value="MITOCHONDRIAL RNA PSEUDOURIDINE SYNTHASE"/>
    <property type="match status" value="1"/>
</dbReference>
<comment type="caution">
    <text evidence="2">The sequence shown here is derived from an EMBL/GenBank/DDBJ whole genome shotgun (WGS) entry which is preliminary data.</text>
</comment>
<dbReference type="EMBL" id="JABANP010000052">
    <property type="protein sequence ID" value="KAF4692964.1"/>
    <property type="molecule type" value="Genomic_DNA"/>
</dbReference>
<evidence type="ECO:0000259" key="1">
    <source>
        <dbReference type="Pfam" id="PF00849"/>
    </source>
</evidence>
<dbReference type="Gene3D" id="3.30.2350.10">
    <property type="entry name" value="Pseudouridine synthase"/>
    <property type="match status" value="1"/>
</dbReference>
<dbReference type="AlphaFoldDB" id="A0A7J6P9W9"/>
<dbReference type="InterPro" id="IPR050188">
    <property type="entry name" value="RluA_PseudoU_synthase"/>
</dbReference>
<dbReference type="Pfam" id="PF00849">
    <property type="entry name" value="PseudoU_synth_2"/>
    <property type="match status" value="1"/>
</dbReference>
<dbReference type="GO" id="GO:0003723">
    <property type="term" value="F:RNA binding"/>
    <property type="evidence" value="ECO:0007669"/>
    <property type="project" value="InterPro"/>
</dbReference>
<organism evidence="2 3">
    <name type="scientific">Perkinsus olseni</name>
    <name type="common">Perkinsus atlanticus</name>
    <dbReference type="NCBI Taxonomy" id="32597"/>
    <lineage>
        <taxon>Eukaryota</taxon>
        <taxon>Sar</taxon>
        <taxon>Alveolata</taxon>
        <taxon>Perkinsozoa</taxon>
        <taxon>Perkinsea</taxon>
        <taxon>Perkinsida</taxon>
        <taxon>Perkinsidae</taxon>
        <taxon>Perkinsus</taxon>
    </lineage>
</organism>
<sequence>MMPSEDNVNARVVDEMTITTRDPPFTDDYRIQVLYRDDDILIVEKPYDLRVDGDYTYTLEKFLRDMPEARPGSLKIPMDRFRLANQLDFATSGAVVLTLNKTADRETSALFQFRLTKKLYVAVCEGWVDDDELMRPRVISESIAAVEGEFRMKISSEGRASKTVAVPVSTGHCGAVKCTVYVLRLMTGRRHQLRLHLAHVGHPILGDYTYSTHLPNGGRGPSLPRMLLHAWRLTLPFGDLLNCGGKLRKRGQLRHVKEGITINVESEPTLLRYISPAVDKALLEEAAELAMGAVDVPPPSSEPSSPDMGKKKARRLPATTINPSSLAPLYKTGIPYLSASLVLDNSIPLFRHFLTMVRLMMTSSMVMVIIINVTARSSIEPKPSSKVLSSSSGRDRCSLGVEVGHPVPKYIKVGASMMSGGGREETMKLDYITIRDKTSVDHYISAGLPRISRRGAIEEGKQQQQHHDDECRNYIIGSAISLAMEEDDDDDWSSILTSSTGYAGCSTSIDSWAVMKLYNASMDKSREIDNQNHVCQYDLQYVAATDTEEVQVELYLEDGVHRLAHLHYSNDSTAAAEEPLPSSPHLATVNMDEVDYLLQRVNLVRPSSDEDNDRITCLRQGVNYGRKVQERHPNLHALLNLPSIHADDHLANSVSMRDAVEIVAKVIHYGITVLRRFKFPNRKPSLLTSFTPAIRAYLELRGGGSSQSRFHLTYCPPPPRTLKSAKISFVTPTSWFIVQFDFVGNVELV</sequence>
<dbReference type="PANTHER" id="PTHR21600:SF70">
    <property type="entry name" value="PSEUDOURIDINE SYNTHASE RSUA_RLUA-LIKE DOMAIN-CONTAINING PROTEIN"/>
    <property type="match status" value="1"/>
</dbReference>